<accession>A0AAQ3MUH5</accession>
<dbReference type="PANTHER" id="PTHR34459:SF2">
    <property type="entry name" value="TRANSMEMBRANE PROTEIN"/>
    <property type="match status" value="1"/>
</dbReference>
<dbReference type="AlphaFoldDB" id="A0AAQ3MUH5"/>
<organism evidence="1 2">
    <name type="scientific">Vigna mungo</name>
    <name type="common">Black gram</name>
    <name type="synonym">Phaseolus mungo</name>
    <dbReference type="NCBI Taxonomy" id="3915"/>
    <lineage>
        <taxon>Eukaryota</taxon>
        <taxon>Viridiplantae</taxon>
        <taxon>Streptophyta</taxon>
        <taxon>Embryophyta</taxon>
        <taxon>Tracheophyta</taxon>
        <taxon>Spermatophyta</taxon>
        <taxon>Magnoliopsida</taxon>
        <taxon>eudicotyledons</taxon>
        <taxon>Gunneridae</taxon>
        <taxon>Pentapetalae</taxon>
        <taxon>rosids</taxon>
        <taxon>fabids</taxon>
        <taxon>Fabales</taxon>
        <taxon>Fabaceae</taxon>
        <taxon>Papilionoideae</taxon>
        <taxon>50 kb inversion clade</taxon>
        <taxon>NPAAA clade</taxon>
        <taxon>indigoferoid/millettioid clade</taxon>
        <taxon>Phaseoleae</taxon>
        <taxon>Vigna</taxon>
    </lineage>
</organism>
<keyword evidence="2" id="KW-1185">Reference proteome</keyword>
<gene>
    <name evidence="1" type="ORF">V8G54_029366</name>
</gene>
<name>A0AAQ3MUH5_VIGMU</name>
<evidence type="ECO:0000313" key="1">
    <source>
        <dbReference type="EMBL" id="WVY97215.1"/>
    </source>
</evidence>
<dbReference type="Proteomes" id="UP001374535">
    <property type="component" value="Chromosome 9"/>
</dbReference>
<evidence type="ECO:0000313" key="2">
    <source>
        <dbReference type="Proteomes" id="UP001374535"/>
    </source>
</evidence>
<protein>
    <submittedName>
        <fullName evidence="1">Uncharacterized protein</fullName>
    </submittedName>
</protein>
<proteinExistence type="predicted"/>
<dbReference type="PANTHER" id="PTHR34459">
    <property type="entry name" value="OS01G0264500 PROTEIN"/>
    <property type="match status" value="1"/>
</dbReference>
<sequence length="151" mass="16957">MVYGEEMWKAEAIKVSSISLLEDESENVQPQAWRGCTPDGSDRVHESEGELMIQGLNFGGFIRGAEVVKHFVMPKLGVASGGFERGRFEFYNTPVTMCKELLLQGYVLPKFTQLTVTSYYAASSASHYGISLVTRHIEENYSSKTQHLKRL</sequence>
<dbReference type="EMBL" id="CP144692">
    <property type="protein sequence ID" value="WVY97215.1"/>
    <property type="molecule type" value="Genomic_DNA"/>
</dbReference>
<reference evidence="1 2" key="1">
    <citation type="journal article" date="2023" name="Life. Sci Alliance">
        <title>Evolutionary insights into 3D genome organization and epigenetic landscape of Vigna mungo.</title>
        <authorList>
            <person name="Junaid A."/>
            <person name="Singh B."/>
            <person name="Bhatia S."/>
        </authorList>
    </citation>
    <scope>NUCLEOTIDE SEQUENCE [LARGE SCALE GENOMIC DNA]</scope>
    <source>
        <strain evidence="1">Urdbean</strain>
    </source>
</reference>